<dbReference type="eggNOG" id="COG5002">
    <property type="taxonomic scope" value="Bacteria"/>
</dbReference>
<dbReference type="GO" id="GO:0016036">
    <property type="term" value="P:cellular response to phosphate starvation"/>
    <property type="evidence" value="ECO:0007669"/>
    <property type="project" value="TreeGrafter"/>
</dbReference>
<dbReference type="InterPro" id="IPR003661">
    <property type="entry name" value="HisK_dim/P_dom"/>
</dbReference>
<evidence type="ECO:0000256" key="4">
    <source>
        <dbReference type="ARBA" id="ARBA00022475"/>
    </source>
</evidence>
<keyword evidence="8 15" id="KW-0418">Kinase</keyword>
<evidence type="ECO:0000256" key="1">
    <source>
        <dbReference type="ARBA" id="ARBA00000085"/>
    </source>
</evidence>
<dbReference type="SUPFAM" id="SSF47384">
    <property type="entry name" value="Homodimeric domain of signal transducing histidine kinase"/>
    <property type="match status" value="1"/>
</dbReference>
<evidence type="ECO:0000256" key="3">
    <source>
        <dbReference type="ARBA" id="ARBA00012438"/>
    </source>
</evidence>
<dbReference type="GO" id="GO:0005524">
    <property type="term" value="F:ATP binding"/>
    <property type="evidence" value="ECO:0007669"/>
    <property type="project" value="UniProtKB-KW"/>
</dbReference>
<sequence>MDPTLAAVLGGSLGLVIGAVAVAASRFSERSFTTIPAPTEPPALPAGVSDVLAVLRSIAIVLDSSDAVVNNSASAVSYGLVRHGELVHVELRQLARQARRDGEIREVDLELPRGFGTTTNALMRARVAPLGARHILILAEDHTHAQRVEEVRRDFVANVSHELKTPVGGIALLAEAILDARDDPEAVSRFAARIQVESTRLTRLVKEIVDLSRLQAADTLHEPQLVGIPMVVAEAVDMVRVAAEARQIALEPVADERAFVFGDADLLATAVANLVSNAVNYSEPGTRVAVAARRVGDTVEITVSDQGQGIPATEQDRIFERFYRVDAARSRATGGTGLGLAIVKHVCATHGGDVSVWSEEGHGSTFTMRLPAASGRTAADPDRHAVGTAQGDQHR</sequence>
<evidence type="ECO:0000256" key="6">
    <source>
        <dbReference type="ARBA" id="ARBA00022679"/>
    </source>
</evidence>
<feature type="domain" description="Histidine kinase" evidence="14">
    <location>
        <begin position="158"/>
        <end position="374"/>
    </location>
</feature>
<keyword evidence="6" id="KW-0808">Transferase</keyword>
<dbReference type="GO" id="GO:0005886">
    <property type="term" value="C:plasma membrane"/>
    <property type="evidence" value="ECO:0007669"/>
    <property type="project" value="UniProtKB-SubCell"/>
</dbReference>
<dbReference type="CDD" id="cd00075">
    <property type="entry name" value="HATPase"/>
    <property type="match status" value="1"/>
</dbReference>
<dbReference type="EC" id="2.7.13.3" evidence="3"/>
<dbReference type="GO" id="GO:0004721">
    <property type="term" value="F:phosphoprotein phosphatase activity"/>
    <property type="evidence" value="ECO:0007669"/>
    <property type="project" value="TreeGrafter"/>
</dbReference>
<keyword evidence="7" id="KW-0547">Nucleotide-binding</keyword>
<dbReference type="Pfam" id="PF00512">
    <property type="entry name" value="HisKA"/>
    <property type="match status" value="1"/>
</dbReference>
<dbReference type="CDD" id="cd00082">
    <property type="entry name" value="HisKA"/>
    <property type="match status" value="1"/>
</dbReference>
<evidence type="ECO:0000256" key="5">
    <source>
        <dbReference type="ARBA" id="ARBA00022553"/>
    </source>
</evidence>
<dbReference type="Pfam" id="PF02518">
    <property type="entry name" value="HATPase_c"/>
    <property type="match status" value="1"/>
</dbReference>
<dbReference type="RefSeq" id="WP_035938515.1">
    <property type="nucleotide sequence ID" value="NZ_AVPL01000038.1"/>
</dbReference>
<evidence type="ECO:0000256" key="2">
    <source>
        <dbReference type="ARBA" id="ARBA00004236"/>
    </source>
</evidence>
<keyword evidence="11" id="KW-0472">Membrane</keyword>
<dbReference type="OrthoDB" id="9813151at2"/>
<dbReference type="InterPro" id="IPR036890">
    <property type="entry name" value="HATPase_C_sf"/>
</dbReference>
<comment type="subcellular location">
    <subcellularLocation>
        <location evidence="2">Cell membrane</location>
    </subcellularLocation>
</comment>
<dbReference type="EMBL" id="AVPL01000038">
    <property type="protein sequence ID" value="KGN40549.1"/>
    <property type="molecule type" value="Genomic_DNA"/>
</dbReference>
<gene>
    <name evidence="15" type="ORF">N801_19340</name>
</gene>
<dbReference type="GO" id="GO:0000155">
    <property type="term" value="F:phosphorelay sensor kinase activity"/>
    <property type="evidence" value="ECO:0007669"/>
    <property type="project" value="InterPro"/>
</dbReference>
<organism evidence="15 16">
    <name type="scientific">Knoellia aerolata DSM 18566</name>
    <dbReference type="NCBI Taxonomy" id="1385519"/>
    <lineage>
        <taxon>Bacteria</taxon>
        <taxon>Bacillati</taxon>
        <taxon>Actinomycetota</taxon>
        <taxon>Actinomycetes</taxon>
        <taxon>Micrococcales</taxon>
        <taxon>Intrasporangiaceae</taxon>
        <taxon>Knoellia</taxon>
    </lineage>
</organism>
<keyword evidence="16" id="KW-1185">Reference proteome</keyword>
<keyword evidence="5" id="KW-0597">Phosphoprotein</keyword>
<evidence type="ECO:0000256" key="11">
    <source>
        <dbReference type="ARBA" id="ARBA00023136"/>
    </source>
</evidence>
<name>A0A0A0JV31_9MICO</name>
<dbReference type="PRINTS" id="PR00344">
    <property type="entry name" value="BCTRLSENSOR"/>
</dbReference>
<dbReference type="SMART" id="SM00388">
    <property type="entry name" value="HisKA"/>
    <property type="match status" value="1"/>
</dbReference>
<dbReference type="PANTHER" id="PTHR45453">
    <property type="entry name" value="PHOSPHATE REGULON SENSOR PROTEIN PHOR"/>
    <property type="match status" value="1"/>
</dbReference>
<evidence type="ECO:0000256" key="9">
    <source>
        <dbReference type="ARBA" id="ARBA00022840"/>
    </source>
</evidence>
<accession>A0A0A0JV31</accession>
<evidence type="ECO:0000256" key="12">
    <source>
        <dbReference type="ARBA" id="ARBA00039401"/>
    </source>
</evidence>
<dbReference type="PROSITE" id="PS50109">
    <property type="entry name" value="HIS_KIN"/>
    <property type="match status" value="1"/>
</dbReference>
<dbReference type="Gene3D" id="3.30.565.10">
    <property type="entry name" value="Histidine kinase-like ATPase, C-terminal domain"/>
    <property type="match status" value="1"/>
</dbReference>
<dbReference type="InterPro" id="IPR005467">
    <property type="entry name" value="His_kinase_dom"/>
</dbReference>
<evidence type="ECO:0000259" key="14">
    <source>
        <dbReference type="PROSITE" id="PS50109"/>
    </source>
</evidence>
<dbReference type="InterPro" id="IPR050351">
    <property type="entry name" value="BphY/WalK/GraS-like"/>
</dbReference>
<keyword evidence="10" id="KW-0902">Two-component regulatory system</keyword>
<dbReference type="Gene3D" id="1.10.287.130">
    <property type="match status" value="1"/>
</dbReference>
<evidence type="ECO:0000256" key="13">
    <source>
        <dbReference type="SAM" id="MobiDB-lite"/>
    </source>
</evidence>
<evidence type="ECO:0000313" key="15">
    <source>
        <dbReference type="EMBL" id="KGN40549.1"/>
    </source>
</evidence>
<comment type="catalytic activity">
    <reaction evidence="1">
        <text>ATP + protein L-histidine = ADP + protein N-phospho-L-histidine.</text>
        <dbReference type="EC" id="2.7.13.3"/>
    </reaction>
</comment>
<evidence type="ECO:0000256" key="7">
    <source>
        <dbReference type="ARBA" id="ARBA00022741"/>
    </source>
</evidence>
<evidence type="ECO:0000313" key="16">
    <source>
        <dbReference type="Proteomes" id="UP000030013"/>
    </source>
</evidence>
<dbReference type="FunFam" id="1.10.287.130:FF:000008">
    <property type="entry name" value="Two-component sensor histidine kinase"/>
    <property type="match status" value="1"/>
</dbReference>
<dbReference type="InterPro" id="IPR003594">
    <property type="entry name" value="HATPase_dom"/>
</dbReference>
<dbReference type="SMART" id="SM00387">
    <property type="entry name" value="HATPase_c"/>
    <property type="match status" value="1"/>
</dbReference>
<dbReference type="PANTHER" id="PTHR45453:SF1">
    <property type="entry name" value="PHOSPHATE REGULON SENSOR PROTEIN PHOR"/>
    <property type="match status" value="1"/>
</dbReference>
<dbReference type="InterPro" id="IPR036097">
    <property type="entry name" value="HisK_dim/P_sf"/>
</dbReference>
<keyword evidence="9" id="KW-0067">ATP-binding</keyword>
<protein>
    <recommendedName>
        <fullName evidence="12">Sensor-like histidine kinase SenX3</fullName>
        <ecNumber evidence="3">2.7.13.3</ecNumber>
    </recommendedName>
</protein>
<dbReference type="InterPro" id="IPR004358">
    <property type="entry name" value="Sig_transdc_His_kin-like_C"/>
</dbReference>
<reference evidence="15 16" key="1">
    <citation type="submission" date="2013-08" db="EMBL/GenBank/DDBJ databases">
        <title>The genome sequence of Knoellia aerolata.</title>
        <authorList>
            <person name="Zhu W."/>
            <person name="Wang G."/>
        </authorList>
    </citation>
    <scope>NUCLEOTIDE SEQUENCE [LARGE SCALE GENOMIC DNA]</scope>
    <source>
        <strain evidence="15 16">DSM 18566</strain>
    </source>
</reference>
<dbReference type="FunFam" id="3.30.565.10:FF:000006">
    <property type="entry name" value="Sensor histidine kinase WalK"/>
    <property type="match status" value="1"/>
</dbReference>
<evidence type="ECO:0000256" key="8">
    <source>
        <dbReference type="ARBA" id="ARBA00022777"/>
    </source>
</evidence>
<dbReference type="AlphaFoldDB" id="A0A0A0JV31"/>
<dbReference type="STRING" id="1385519.N801_19340"/>
<evidence type="ECO:0000256" key="10">
    <source>
        <dbReference type="ARBA" id="ARBA00023012"/>
    </source>
</evidence>
<comment type="caution">
    <text evidence="15">The sequence shown here is derived from an EMBL/GenBank/DDBJ whole genome shotgun (WGS) entry which is preliminary data.</text>
</comment>
<dbReference type="SUPFAM" id="SSF55874">
    <property type="entry name" value="ATPase domain of HSP90 chaperone/DNA topoisomerase II/histidine kinase"/>
    <property type="match status" value="1"/>
</dbReference>
<feature type="region of interest" description="Disordered" evidence="13">
    <location>
        <begin position="373"/>
        <end position="395"/>
    </location>
</feature>
<keyword evidence="4" id="KW-1003">Cell membrane</keyword>
<dbReference type="Proteomes" id="UP000030013">
    <property type="component" value="Unassembled WGS sequence"/>
</dbReference>
<proteinExistence type="predicted"/>